<organism evidence="3 4">
    <name type="scientific">Panicum miliaceum</name>
    <name type="common">Proso millet</name>
    <name type="synonym">Broomcorn millet</name>
    <dbReference type="NCBI Taxonomy" id="4540"/>
    <lineage>
        <taxon>Eukaryota</taxon>
        <taxon>Viridiplantae</taxon>
        <taxon>Streptophyta</taxon>
        <taxon>Embryophyta</taxon>
        <taxon>Tracheophyta</taxon>
        <taxon>Spermatophyta</taxon>
        <taxon>Magnoliopsida</taxon>
        <taxon>Liliopsida</taxon>
        <taxon>Poales</taxon>
        <taxon>Poaceae</taxon>
        <taxon>PACMAD clade</taxon>
        <taxon>Panicoideae</taxon>
        <taxon>Panicodae</taxon>
        <taxon>Paniceae</taxon>
        <taxon>Panicinae</taxon>
        <taxon>Panicum</taxon>
        <taxon>Panicum sect. Panicum</taxon>
    </lineage>
</organism>
<evidence type="ECO:0000256" key="1">
    <source>
        <dbReference type="SAM" id="MobiDB-lite"/>
    </source>
</evidence>
<feature type="compositionally biased region" description="Low complexity" evidence="1">
    <location>
        <begin position="198"/>
        <end position="212"/>
    </location>
</feature>
<dbReference type="AlphaFoldDB" id="A0A3L6RD86"/>
<keyword evidence="4" id="KW-1185">Reference proteome</keyword>
<evidence type="ECO:0000313" key="3">
    <source>
        <dbReference type="EMBL" id="RLN00787.1"/>
    </source>
</evidence>
<feature type="region of interest" description="Disordered" evidence="1">
    <location>
        <begin position="63"/>
        <end position="92"/>
    </location>
</feature>
<feature type="transmembrane region" description="Helical" evidence="2">
    <location>
        <begin position="106"/>
        <end position="122"/>
    </location>
</feature>
<dbReference type="OrthoDB" id="689307at2759"/>
<gene>
    <name evidence="3" type="ORF">C2845_PM06G05920</name>
</gene>
<keyword evidence="2" id="KW-0812">Transmembrane</keyword>
<protein>
    <submittedName>
        <fullName evidence="3">Uncharacterized protein</fullName>
    </submittedName>
</protein>
<evidence type="ECO:0000313" key="4">
    <source>
        <dbReference type="Proteomes" id="UP000275267"/>
    </source>
</evidence>
<dbReference type="EMBL" id="PQIB02000009">
    <property type="protein sequence ID" value="RLN00787.1"/>
    <property type="molecule type" value="Genomic_DNA"/>
</dbReference>
<proteinExistence type="predicted"/>
<name>A0A3L6RD86_PANMI</name>
<accession>A0A3L6RD86</accession>
<feature type="transmembrane region" description="Helical" evidence="2">
    <location>
        <begin position="159"/>
        <end position="180"/>
    </location>
</feature>
<comment type="caution">
    <text evidence="3">The sequence shown here is derived from an EMBL/GenBank/DDBJ whole genome shotgun (WGS) entry which is preliminary data.</text>
</comment>
<dbReference type="Proteomes" id="UP000275267">
    <property type="component" value="Unassembled WGS sequence"/>
</dbReference>
<evidence type="ECO:0000256" key="2">
    <source>
        <dbReference type="SAM" id="Phobius"/>
    </source>
</evidence>
<reference evidence="4" key="1">
    <citation type="journal article" date="2019" name="Nat. Commun.">
        <title>The genome of broomcorn millet.</title>
        <authorList>
            <person name="Zou C."/>
            <person name="Miki D."/>
            <person name="Li D."/>
            <person name="Tang Q."/>
            <person name="Xiao L."/>
            <person name="Rajput S."/>
            <person name="Deng P."/>
            <person name="Jia W."/>
            <person name="Huang R."/>
            <person name="Zhang M."/>
            <person name="Sun Y."/>
            <person name="Hu J."/>
            <person name="Fu X."/>
            <person name="Schnable P.S."/>
            <person name="Li F."/>
            <person name="Zhang H."/>
            <person name="Feng B."/>
            <person name="Zhu X."/>
            <person name="Liu R."/>
            <person name="Schnable J.C."/>
            <person name="Zhu J.-K."/>
            <person name="Zhang H."/>
        </authorList>
    </citation>
    <scope>NUCLEOTIDE SEQUENCE [LARGE SCALE GENOMIC DNA]</scope>
</reference>
<sequence length="212" mass="22214">MDQQEHRAVDVVLPASGEPQAGDGTVCTSVNCFRPQVLKYGGRLVVDTGDGTIVEIPLNNGSLILPGSGPTPEATGGRDAAQGTPVDGEDADEDDKAYLDKMRGRLMTVATLFIGMAFQAAAHQPSWMPRTKDWLERLFGEHAHTAGGGVSEGQALTAFTYHLLNAVTFSLSLALMLSLLSTRVSSAPKFTVCPPRCPSSSASSPASPSTSP</sequence>
<keyword evidence="2" id="KW-0472">Membrane</keyword>
<keyword evidence="2" id="KW-1133">Transmembrane helix</keyword>
<feature type="region of interest" description="Disordered" evidence="1">
    <location>
        <begin position="193"/>
        <end position="212"/>
    </location>
</feature>